<proteinExistence type="predicted"/>
<evidence type="ECO:0000313" key="1">
    <source>
        <dbReference type="EMBL" id="KYN20310.1"/>
    </source>
</evidence>
<keyword evidence="2" id="KW-1185">Reference proteome</keyword>
<gene>
    <name evidence="1" type="ORF">ALC57_07214</name>
</gene>
<protein>
    <submittedName>
        <fullName evidence="1">Uncharacterized protein</fullName>
    </submittedName>
</protein>
<dbReference type="Gene3D" id="1.10.238.20">
    <property type="entry name" value="Pheromone/general odorant binding protein domain"/>
    <property type="match status" value="1"/>
</dbReference>
<name>A0A195E547_9HYME</name>
<sequence length="183" mass="21423">MEGGKLATDKMIENIKERGNKRSEPQPPEEMLTNWKKCMNSLCNDNIVNIKFLRYRDLNKVIADDNNQILEKIAKVYQTDVSTFQECLDEEEIKIEEVITWFQNWHNRSSVEQKDSNEESRPCRMKYKKLVTCILQKKQLLVDGKLVIDKIIERAKEDINKNGLPEISEEALTNIKECLNSCK</sequence>
<dbReference type="InterPro" id="IPR036728">
    <property type="entry name" value="PBP_GOBP_sf"/>
</dbReference>
<dbReference type="AlphaFoldDB" id="A0A195E547"/>
<organism evidence="1 2">
    <name type="scientific">Trachymyrmex cornetzi</name>
    <dbReference type="NCBI Taxonomy" id="471704"/>
    <lineage>
        <taxon>Eukaryota</taxon>
        <taxon>Metazoa</taxon>
        <taxon>Ecdysozoa</taxon>
        <taxon>Arthropoda</taxon>
        <taxon>Hexapoda</taxon>
        <taxon>Insecta</taxon>
        <taxon>Pterygota</taxon>
        <taxon>Neoptera</taxon>
        <taxon>Endopterygota</taxon>
        <taxon>Hymenoptera</taxon>
        <taxon>Apocrita</taxon>
        <taxon>Aculeata</taxon>
        <taxon>Formicoidea</taxon>
        <taxon>Formicidae</taxon>
        <taxon>Myrmicinae</taxon>
        <taxon>Trachymyrmex</taxon>
    </lineage>
</organism>
<evidence type="ECO:0000313" key="2">
    <source>
        <dbReference type="Proteomes" id="UP000078492"/>
    </source>
</evidence>
<dbReference type="EMBL" id="KQ979608">
    <property type="protein sequence ID" value="KYN20310.1"/>
    <property type="molecule type" value="Genomic_DNA"/>
</dbReference>
<dbReference type="SUPFAM" id="SSF47565">
    <property type="entry name" value="Insect pheromone/odorant-binding proteins"/>
    <property type="match status" value="1"/>
</dbReference>
<reference evidence="1 2" key="1">
    <citation type="submission" date="2015-09" db="EMBL/GenBank/DDBJ databases">
        <title>Trachymyrmex cornetzi WGS genome.</title>
        <authorList>
            <person name="Nygaard S."/>
            <person name="Hu H."/>
            <person name="Boomsma J."/>
            <person name="Zhang G."/>
        </authorList>
    </citation>
    <scope>NUCLEOTIDE SEQUENCE [LARGE SCALE GENOMIC DNA]</scope>
    <source>
        <strain evidence="1">Tcor2-1</strain>
        <tissue evidence="1">Whole body</tissue>
    </source>
</reference>
<dbReference type="GO" id="GO:0005549">
    <property type="term" value="F:odorant binding"/>
    <property type="evidence" value="ECO:0007669"/>
    <property type="project" value="InterPro"/>
</dbReference>
<accession>A0A195E547</accession>
<dbReference type="Proteomes" id="UP000078492">
    <property type="component" value="Unassembled WGS sequence"/>
</dbReference>